<keyword evidence="3" id="KW-1185">Reference proteome</keyword>
<dbReference type="Gene3D" id="3.60.10.10">
    <property type="entry name" value="Endonuclease/exonuclease/phosphatase"/>
    <property type="match status" value="1"/>
</dbReference>
<dbReference type="OrthoDB" id="6156371at2759"/>
<dbReference type="Proteomes" id="UP000015101">
    <property type="component" value="Unassembled WGS sequence"/>
</dbReference>
<dbReference type="EMBL" id="KB095811">
    <property type="protein sequence ID" value="ESO12220.1"/>
    <property type="molecule type" value="Genomic_DNA"/>
</dbReference>
<dbReference type="EnsemblMetazoa" id="HelroT62108">
    <property type="protein sequence ID" value="HelroP62108"/>
    <property type="gene ID" value="HelroG62108"/>
</dbReference>
<accession>T1FWV9</accession>
<evidence type="ECO:0000313" key="1">
    <source>
        <dbReference type="EMBL" id="ESO12220.1"/>
    </source>
</evidence>
<dbReference type="EMBL" id="AMQM01000103">
    <property type="status" value="NOT_ANNOTATED_CDS"/>
    <property type="molecule type" value="Genomic_DNA"/>
</dbReference>
<dbReference type="CTD" id="20213307"/>
<proteinExistence type="predicted"/>
<dbReference type="PANTHER" id="PTHR23227:SF85">
    <property type="entry name" value="CRANIOFACIAL DEVELOPMENT PROTEIN 2"/>
    <property type="match status" value="1"/>
</dbReference>
<evidence type="ECO:0000313" key="3">
    <source>
        <dbReference type="Proteomes" id="UP000015101"/>
    </source>
</evidence>
<dbReference type="InterPro" id="IPR036691">
    <property type="entry name" value="Endo/exonu/phosph_ase_sf"/>
</dbReference>
<evidence type="ECO:0000313" key="2">
    <source>
        <dbReference type="EnsemblMetazoa" id="HelroP62108"/>
    </source>
</evidence>
<dbReference type="GeneID" id="20213307"/>
<sequence length="98" mass="11051">MPVIVCYAPTNEATDETKNFFYSALEDSFCFIRPADFIICLGDFNAVTGVDRCMLVVVGPFGSGSPNDNSDRSLELCAFARLRVCESWFRRKDIHRLT</sequence>
<protein>
    <recommendedName>
        <fullName evidence="4">Endonuclease/exonuclease/phosphatase domain-containing protein</fullName>
    </recommendedName>
</protein>
<organism evidence="2 3">
    <name type="scientific">Helobdella robusta</name>
    <name type="common">Californian leech</name>
    <dbReference type="NCBI Taxonomy" id="6412"/>
    <lineage>
        <taxon>Eukaryota</taxon>
        <taxon>Metazoa</taxon>
        <taxon>Spiralia</taxon>
        <taxon>Lophotrochozoa</taxon>
        <taxon>Annelida</taxon>
        <taxon>Clitellata</taxon>
        <taxon>Hirudinea</taxon>
        <taxon>Rhynchobdellida</taxon>
        <taxon>Glossiphoniidae</taxon>
        <taxon>Helobdella</taxon>
    </lineage>
</organism>
<dbReference type="PANTHER" id="PTHR23227">
    <property type="entry name" value="BUCENTAUR RELATED"/>
    <property type="match status" value="1"/>
</dbReference>
<reference evidence="3" key="1">
    <citation type="submission" date="2012-12" db="EMBL/GenBank/DDBJ databases">
        <authorList>
            <person name="Hellsten U."/>
            <person name="Grimwood J."/>
            <person name="Chapman J.A."/>
            <person name="Shapiro H."/>
            <person name="Aerts A."/>
            <person name="Otillar R.P."/>
            <person name="Terry A.Y."/>
            <person name="Boore J.L."/>
            <person name="Simakov O."/>
            <person name="Marletaz F."/>
            <person name="Cho S.-J."/>
            <person name="Edsinger-Gonzales E."/>
            <person name="Havlak P."/>
            <person name="Kuo D.-H."/>
            <person name="Larsson T."/>
            <person name="Lv J."/>
            <person name="Arendt D."/>
            <person name="Savage R."/>
            <person name="Osoegawa K."/>
            <person name="de Jong P."/>
            <person name="Lindberg D.R."/>
            <person name="Seaver E.C."/>
            <person name="Weisblat D.A."/>
            <person name="Putnam N.H."/>
            <person name="Grigoriev I.V."/>
            <person name="Rokhsar D.S."/>
        </authorList>
    </citation>
    <scope>NUCLEOTIDE SEQUENCE</scope>
</reference>
<reference evidence="2" key="3">
    <citation type="submission" date="2015-06" db="UniProtKB">
        <authorList>
            <consortium name="EnsemblMetazoa"/>
        </authorList>
    </citation>
    <scope>IDENTIFICATION</scope>
</reference>
<name>T1FWV9_HELRO</name>
<dbReference type="InterPro" id="IPR027124">
    <property type="entry name" value="Swc5/CFDP1/2"/>
</dbReference>
<dbReference type="AlphaFoldDB" id="T1FWV9"/>
<gene>
    <name evidence="2" type="primary">20213307</name>
    <name evidence="1" type="ORF">HELRODRAFT_62108</name>
</gene>
<dbReference type="KEGG" id="hro:HELRODRAFT_62108"/>
<reference evidence="1 3" key="2">
    <citation type="journal article" date="2013" name="Nature">
        <title>Insights into bilaterian evolution from three spiralian genomes.</title>
        <authorList>
            <person name="Simakov O."/>
            <person name="Marletaz F."/>
            <person name="Cho S.J."/>
            <person name="Edsinger-Gonzales E."/>
            <person name="Havlak P."/>
            <person name="Hellsten U."/>
            <person name="Kuo D.H."/>
            <person name="Larsson T."/>
            <person name="Lv J."/>
            <person name="Arendt D."/>
            <person name="Savage R."/>
            <person name="Osoegawa K."/>
            <person name="de Jong P."/>
            <person name="Grimwood J."/>
            <person name="Chapman J.A."/>
            <person name="Shapiro H."/>
            <person name="Aerts A."/>
            <person name="Otillar R.P."/>
            <person name="Terry A.Y."/>
            <person name="Boore J.L."/>
            <person name="Grigoriev I.V."/>
            <person name="Lindberg D.R."/>
            <person name="Seaver E.C."/>
            <person name="Weisblat D.A."/>
            <person name="Putnam N.H."/>
            <person name="Rokhsar D.S."/>
        </authorList>
    </citation>
    <scope>NUCLEOTIDE SEQUENCE</scope>
</reference>
<evidence type="ECO:0008006" key="4">
    <source>
        <dbReference type="Google" id="ProtNLM"/>
    </source>
</evidence>
<dbReference type="HOGENOM" id="CLU_2335926_0_0_1"/>
<dbReference type="RefSeq" id="XP_009008940.1">
    <property type="nucleotide sequence ID" value="XM_009010692.1"/>
</dbReference>
<dbReference type="InParanoid" id="T1FWV9"/>